<dbReference type="NCBIfam" id="TIGR04057">
    <property type="entry name" value="SusC_RagA_signa"/>
    <property type="match status" value="1"/>
</dbReference>
<keyword evidence="7 8" id="KW-0998">Cell outer membrane</keyword>
<evidence type="ECO:0000259" key="10">
    <source>
        <dbReference type="Pfam" id="PF00593"/>
    </source>
</evidence>
<dbReference type="GO" id="GO:0009279">
    <property type="term" value="C:cell outer membrane"/>
    <property type="evidence" value="ECO:0007669"/>
    <property type="project" value="UniProtKB-SubCell"/>
</dbReference>
<dbReference type="Pfam" id="PF00593">
    <property type="entry name" value="TonB_dep_Rec_b-barrel"/>
    <property type="match status" value="1"/>
</dbReference>
<dbReference type="Pfam" id="PF07715">
    <property type="entry name" value="Plug"/>
    <property type="match status" value="1"/>
</dbReference>
<comment type="similarity">
    <text evidence="8 9">Belongs to the TonB-dependent receptor family.</text>
</comment>
<keyword evidence="4 8" id="KW-0812">Transmembrane</keyword>
<sequence length="978" mass="107925">MLFILGSNLTYAQEKSIKGTVVDENGSPLPGVAVIIKGTTQGTTTNFDGQYVLNVSSSAEELSFSYIGYITKDVLIGTQTVIDVPMEVDAEQLEEVVVIGYGSVKKEDATGSVQAITAEDMNKGAITSPQDLMVGKTAGIQITSSGGAPGANSTIRIRGGASMSANNDPLIVIDGVPVASDGINGMANPLATVNPDDIATFTVLKDASATAIYGSRASNGVIIITTKTGNGNDKLKVDYSSKYSIGVTSKRVSVYEADEYRNLVTTLYGNESDAYNAMGDANTNWQDEIYRPAFGMDQNVSFSGGVKNLPYRLSVGYNTQDGVLKTDNIQRTSVGISLTPKFFDDHLSVNFNAKGTHVKNKFANQDAIGAAIGFDPTHPVRSGNNDWGGYWQWVDESGKPKAYTPVNPVALLNQRDDQSTVNRGIVNLALDYKFHFLPELSANMNFGMDAANSEGGKYTSPDASWVYQDSLIRGEQEVYNQEKRNTVFDFYLKYGKEIGMHRFDVMGGYSWQHFHNQGHTYKNDYFDNRPDPTLDQPFASEYYLVSFYGRANYTLNNKYLLTATVRQDGTSRFSKNNRWGLFPSLAFAWKINEESFLKSSELVNELKLRGGWGITGQQDITGNDYVGYGTYTLSNGGAQYVFGDSWFNTYRPNGFDPNLKWEETVNINAGIDFKILDSRISGSFDVYHRETKDLINTVTVAAGTNLSDRIVSNVGSLENTGVELNLLTIPVITDDFYWEVGGNFTYNRNQITKLTTVDDPNYKGLPTGEFGSGNFLQLQQVGQSLNSFYVYEQVYSDDGHPLEGVYVDQNGDGIINADDKIIYGNSVPDFLVGINTRVSYKNWDFSLSGRFQFNAQIYNGIAQGSENWNFIYNPTTRALSNKLSSSGSTGFLQTDEKRIFSSHWIENADFFRLDNVTIGYNFKSILGLKDTRMRMYLTGQNLLVASSYGGLDPEVFNGIDNNIYPRPTTILFGLNLGF</sequence>
<dbReference type="Gene3D" id="2.60.40.1120">
    <property type="entry name" value="Carboxypeptidase-like, regulatory domain"/>
    <property type="match status" value="1"/>
</dbReference>
<dbReference type="InterPro" id="IPR037066">
    <property type="entry name" value="Plug_dom_sf"/>
</dbReference>
<evidence type="ECO:0000256" key="7">
    <source>
        <dbReference type="ARBA" id="ARBA00023237"/>
    </source>
</evidence>
<dbReference type="Proteomes" id="UP000576082">
    <property type="component" value="Unassembled WGS sequence"/>
</dbReference>
<keyword evidence="13" id="KW-1185">Reference proteome</keyword>
<dbReference type="InterPro" id="IPR008969">
    <property type="entry name" value="CarboxyPept-like_regulatory"/>
</dbReference>
<dbReference type="SUPFAM" id="SSF56935">
    <property type="entry name" value="Porins"/>
    <property type="match status" value="1"/>
</dbReference>
<evidence type="ECO:0000256" key="5">
    <source>
        <dbReference type="ARBA" id="ARBA00023077"/>
    </source>
</evidence>
<dbReference type="InterPro" id="IPR039426">
    <property type="entry name" value="TonB-dep_rcpt-like"/>
</dbReference>
<evidence type="ECO:0000313" key="13">
    <source>
        <dbReference type="Proteomes" id="UP000576082"/>
    </source>
</evidence>
<keyword evidence="5 9" id="KW-0798">TonB box</keyword>
<dbReference type="SUPFAM" id="SSF49464">
    <property type="entry name" value="Carboxypeptidase regulatory domain-like"/>
    <property type="match status" value="1"/>
</dbReference>
<gene>
    <name evidence="12" type="ORF">HHU12_09810</name>
</gene>
<dbReference type="InterPro" id="IPR000531">
    <property type="entry name" value="Beta-barrel_TonB"/>
</dbReference>
<name>A0A7X9RTY1_9BACT</name>
<protein>
    <submittedName>
        <fullName evidence="12">TonB-dependent receptor</fullName>
    </submittedName>
</protein>
<comment type="caution">
    <text evidence="12">The sequence shown here is derived from an EMBL/GenBank/DDBJ whole genome shotgun (WGS) entry which is preliminary data.</text>
</comment>
<keyword evidence="12" id="KW-0675">Receptor</keyword>
<feature type="domain" description="TonB-dependent receptor plug" evidence="11">
    <location>
        <begin position="105"/>
        <end position="221"/>
    </location>
</feature>
<evidence type="ECO:0000256" key="3">
    <source>
        <dbReference type="ARBA" id="ARBA00022452"/>
    </source>
</evidence>
<keyword evidence="2 8" id="KW-0813">Transport</keyword>
<dbReference type="InterPro" id="IPR036942">
    <property type="entry name" value="Beta-barrel_TonB_sf"/>
</dbReference>
<keyword evidence="6 8" id="KW-0472">Membrane</keyword>
<evidence type="ECO:0000256" key="8">
    <source>
        <dbReference type="PROSITE-ProRule" id="PRU01360"/>
    </source>
</evidence>
<dbReference type="InterPro" id="IPR023996">
    <property type="entry name" value="TonB-dep_OMP_SusC/RagA"/>
</dbReference>
<organism evidence="12 13">
    <name type="scientific">Flammeovirga aprica JL-4</name>
    <dbReference type="NCBI Taxonomy" id="694437"/>
    <lineage>
        <taxon>Bacteria</taxon>
        <taxon>Pseudomonadati</taxon>
        <taxon>Bacteroidota</taxon>
        <taxon>Cytophagia</taxon>
        <taxon>Cytophagales</taxon>
        <taxon>Flammeovirgaceae</taxon>
        <taxon>Flammeovirga</taxon>
    </lineage>
</organism>
<dbReference type="NCBIfam" id="TIGR04056">
    <property type="entry name" value="OMP_RagA_SusC"/>
    <property type="match status" value="1"/>
</dbReference>
<dbReference type="PROSITE" id="PS52016">
    <property type="entry name" value="TONB_DEPENDENT_REC_3"/>
    <property type="match status" value="1"/>
</dbReference>
<proteinExistence type="inferred from homology"/>
<evidence type="ECO:0000256" key="9">
    <source>
        <dbReference type="RuleBase" id="RU003357"/>
    </source>
</evidence>
<dbReference type="Gene3D" id="2.170.130.10">
    <property type="entry name" value="TonB-dependent receptor, plug domain"/>
    <property type="match status" value="1"/>
</dbReference>
<dbReference type="EMBL" id="JABANE010000021">
    <property type="protein sequence ID" value="NME68254.1"/>
    <property type="molecule type" value="Genomic_DNA"/>
</dbReference>
<dbReference type="RefSeq" id="WP_169656563.1">
    <property type="nucleotide sequence ID" value="NZ_JABANE010000021.1"/>
</dbReference>
<evidence type="ECO:0000313" key="12">
    <source>
        <dbReference type="EMBL" id="NME68254.1"/>
    </source>
</evidence>
<evidence type="ECO:0000256" key="4">
    <source>
        <dbReference type="ARBA" id="ARBA00022692"/>
    </source>
</evidence>
<comment type="subcellular location">
    <subcellularLocation>
        <location evidence="1 8">Cell outer membrane</location>
        <topology evidence="1 8">Multi-pass membrane protein</topology>
    </subcellularLocation>
</comment>
<reference evidence="12 13" key="1">
    <citation type="submission" date="2020-04" db="EMBL/GenBank/DDBJ databases">
        <title>Flammeovirga sp. SR4, a novel species isolated from seawater.</title>
        <authorList>
            <person name="Wang X."/>
        </authorList>
    </citation>
    <scope>NUCLEOTIDE SEQUENCE [LARGE SCALE GENOMIC DNA]</scope>
    <source>
        <strain evidence="12 13">ATCC 23126</strain>
    </source>
</reference>
<evidence type="ECO:0000256" key="6">
    <source>
        <dbReference type="ARBA" id="ARBA00023136"/>
    </source>
</evidence>
<evidence type="ECO:0000256" key="1">
    <source>
        <dbReference type="ARBA" id="ARBA00004571"/>
    </source>
</evidence>
<dbReference type="Pfam" id="PF13715">
    <property type="entry name" value="CarbopepD_reg_2"/>
    <property type="match status" value="1"/>
</dbReference>
<accession>A0A7X9RTY1</accession>
<dbReference type="Gene3D" id="2.40.170.20">
    <property type="entry name" value="TonB-dependent receptor, beta-barrel domain"/>
    <property type="match status" value="1"/>
</dbReference>
<dbReference type="InterPro" id="IPR012910">
    <property type="entry name" value="Plug_dom"/>
</dbReference>
<evidence type="ECO:0000259" key="11">
    <source>
        <dbReference type="Pfam" id="PF07715"/>
    </source>
</evidence>
<feature type="domain" description="TonB-dependent receptor-like beta-barrel" evidence="10">
    <location>
        <begin position="384"/>
        <end position="854"/>
    </location>
</feature>
<dbReference type="AlphaFoldDB" id="A0A7X9RTY1"/>
<dbReference type="InterPro" id="IPR023997">
    <property type="entry name" value="TonB-dep_OMP_SusC/RagA_CS"/>
</dbReference>
<keyword evidence="3 8" id="KW-1134">Transmembrane beta strand</keyword>
<evidence type="ECO:0000256" key="2">
    <source>
        <dbReference type="ARBA" id="ARBA00022448"/>
    </source>
</evidence>